<evidence type="ECO:0000313" key="3">
    <source>
        <dbReference type="Proteomes" id="UP001279734"/>
    </source>
</evidence>
<sequence>MTPSYLAADGSLPEDAEKAKRSKRQPGGISGVMDSCAVGTQPIPPPPTPEEADYALSEVHLEICGSHIGGKNLAFKVMRQATPALNEKGRPEFVKKCESSPGFTTSTTTHLRDLKSLLTPWPFAQWGLDILGPFPIAGQRKFIIARHRLLHQMGGGPGAKITRTQCHWNSFASICWQIRVP</sequence>
<evidence type="ECO:0000313" key="2">
    <source>
        <dbReference type="EMBL" id="GMH04324.1"/>
    </source>
</evidence>
<accession>A0AAD3S4I7</accession>
<name>A0AAD3S4I7_NEPGR</name>
<comment type="caution">
    <text evidence="2">The sequence shown here is derived from an EMBL/GenBank/DDBJ whole genome shotgun (WGS) entry which is preliminary data.</text>
</comment>
<evidence type="ECO:0000256" key="1">
    <source>
        <dbReference type="SAM" id="MobiDB-lite"/>
    </source>
</evidence>
<keyword evidence="3" id="KW-1185">Reference proteome</keyword>
<reference evidence="2" key="1">
    <citation type="submission" date="2023-05" db="EMBL/GenBank/DDBJ databases">
        <title>Nepenthes gracilis genome sequencing.</title>
        <authorList>
            <person name="Fukushima K."/>
        </authorList>
    </citation>
    <scope>NUCLEOTIDE SEQUENCE</scope>
    <source>
        <strain evidence="2">SING2019-196</strain>
    </source>
</reference>
<proteinExistence type="predicted"/>
<dbReference type="Proteomes" id="UP001279734">
    <property type="component" value="Unassembled WGS sequence"/>
</dbReference>
<feature type="region of interest" description="Disordered" evidence="1">
    <location>
        <begin position="1"/>
        <end position="48"/>
    </location>
</feature>
<protein>
    <submittedName>
        <fullName evidence="2">Uncharacterized protein</fullName>
    </submittedName>
</protein>
<organism evidence="2 3">
    <name type="scientific">Nepenthes gracilis</name>
    <name type="common">Slender pitcher plant</name>
    <dbReference type="NCBI Taxonomy" id="150966"/>
    <lineage>
        <taxon>Eukaryota</taxon>
        <taxon>Viridiplantae</taxon>
        <taxon>Streptophyta</taxon>
        <taxon>Embryophyta</taxon>
        <taxon>Tracheophyta</taxon>
        <taxon>Spermatophyta</taxon>
        <taxon>Magnoliopsida</taxon>
        <taxon>eudicotyledons</taxon>
        <taxon>Gunneridae</taxon>
        <taxon>Pentapetalae</taxon>
        <taxon>Caryophyllales</taxon>
        <taxon>Nepenthaceae</taxon>
        <taxon>Nepenthes</taxon>
    </lineage>
</organism>
<gene>
    <name evidence="2" type="ORF">Nepgr_006163</name>
</gene>
<dbReference type="AlphaFoldDB" id="A0AAD3S4I7"/>
<dbReference type="EMBL" id="BSYO01000005">
    <property type="protein sequence ID" value="GMH04324.1"/>
    <property type="molecule type" value="Genomic_DNA"/>
</dbReference>